<keyword evidence="2" id="KW-1003">Cell membrane</keyword>
<protein>
    <submittedName>
        <fullName evidence="7">Glycosyl transferase</fullName>
    </submittedName>
</protein>
<dbReference type="Proteomes" id="UP001144471">
    <property type="component" value="Unassembled WGS sequence"/>
</dbReference>
<organism evidence="7 8">
    <name type="scientific">Propionigenium maris DSM 9537</name>
    <dbReference type="NCBI Taxonomy" id="1123000"/>
    <lineage>
        <taxon>Bacteria</taxon>
        <taxon>Fusobacteriati</taxon>
        <taxon>Fusobacteriota</taxon>
        <taxon>Fusobacteriia</taxon>
        <taxon>Fusobacteriales</taxon>
        <taxon>Fusobacteriaceae</taxon>
        <taxon>Propionigenium</taxon>
    </lineage>
</organism>
<dbReference type="Gene3D" id="3.90.550.10">
    <property type="entry name" value="Spore Coat Polysaccharide Biosynthesis Protein SpsA, Chain A"/>
    <property type="match status" value="1"/>
</dbReference>
<evidence type="ECO:0000313" key="8">
    <source>
        <dbReference type="Proteomes" id="UP001144471"/>
    </source>
</evidence>
<dbReference type="InterPro" id="IPR001173">
    <property type="entry name" value="Glyco_trans_2-like"/>
</dbReference>
<dbReference type="RefSeq" id="WP_281833405.1">
    <property type="nucleotide sequence ID" value="NZ_BSDY01000002.1"/>
</dbReference>
<name>A0A9W6GJ67_9FUSO</name>
<dbReference type="PANTHER" id="PTHR43646">
    <property type="entry name" value="GLYCOSYLTRANSFERASE"/>
    <property type="match status" value="1"/>
</dbReference>
<dbReference type="Pfam" id="PF00535">
    <property type="entry name" value="Glycos_transf_2"/>
    <property type="match status" value="1"/>
</dbReference>
<proteinExistence type="predicted"/>
<keyword evidence="5" id="KW-0472">Membrane</keyword>
<dbReference type="CDD" id="cd02522">
    <property type="entry name" value="GT_2_like_a"/>
    <property type="match status" value="1"/>
</dbReference>
<evidence type="ECO:0000256" key="5">
    <source>
        <dbReference type="ARBA" id="ARBA00023136"/>
    </source>
</evidence>
<sequence>MVSIVIPVLNEEKSIFEILTRLTALEGEKEIIVVDGGSTDRTVELASTMAKVIEAPKGRALQMNAGAKEARGDILWFVHSDSIVEKESLKAIERSIEGGDIGGGFSLYFYDTENLFMKYIALTSNLRGSMAKLFFGDQGIFVRRDKFWSMGGFPEIAIMEDFEFSLRIKRLGRVRRLRMRIGTSSRRFTSGGIWRTFLLMQKMKILYMAGVSPEKLNKMYREVR</sequence>
<evidence type="ECO:0000256" key="3">
    <source>
        <dbReference type="ARBA" id="ARBA00022676"/>
    </source>
</evidence>
<evidence type="ECO:0000313" key="7">
    <source>
        <dbReference type="EMBL" id="GLI55135.1"/>
    </source>
</evidence>
<dbReference type="PANTHER" id="PTHR43646:SF2">
    <property type="entry name" value="GLYCOSYLTRANSFERASE 2-LIKE DOMAIN-CONTAINING PROTEIN"/>
    <property type="match status" value="1"/>
</dbReference>
<dbReference type="AlphaFoldDB" id="A0A9W6GJ67"/>
<dbReference type="EMBL" id="BSDY01000002">
    <property type="protein sequence ID" value="GLI55135.1"/>
    <property type="molecule type" value="Genomic_DNA"/>
</dbReference>
<gene>
    <name evidence="7" type="ORF">PM10SUCC1_06500</name>
</gene>
<dbReference type="InterPro" id="IPR029044">
    <property type="entry name" value="Nucleotide-diphossugar_trans"/>
</dbReference>
<dbReference type="InterPro" id="IPR026461">
    <property type="entry name" value="Trfase_2_rSAM/seldom_assoc"/>
</dbReference>
<evidence type="ECO:0000256" key="4">
    <source>
        <dbReference type="ARBA" id="ARBA00022679"/>
    </source>
</evidence>
<feature type="domain" description="Glycosyltransferase 2-like" evidence="6">
    <location>
        <begin position="3"/>
        <end position="120"/>
    </location>
</feature>
<comment type="caution">
    <text evidence="7">The sequence shown here is derived from an EMBL/GenBank/DDBJ whole genome shotgun (WGS) entry which is preliminary data.</text>
</comment>
<keyword evidence="3" id="KW-0328">Glycosyltransferase</keyword>
<dbReference type="NCBIfam" id="TIGR04283">
    <property type="entry name" value="glyco_like_mftF"/>
    <property type="match status" value="1"/>
</dbReference>
<dbReference type="GO" id="GO:0016757">
    <property type="term" value="F:glycosyltransferase activity"/>
    <property type="evidence" value="ECO:0007669"/>
    <property type="project" value="UniProtKB-KW"/>
</dbReference>
<evidence type="ECO:0000256" key="2">
    <source>
        <dbReference type="ARBA" id="ARBA00022475"/>
    </source>
</evidence>
<evidence type="ECO:0000259" key="6">
    <source>
        <dbReference type="Pfam" id="PF00535"/>
    </source>
</evidence>
<dbReference type="SUPFAM" id="SSF53448">
    <property type="entry name" value="Nucleotide-diphospho-sugar transferases"/>
    <property type="match status" value="1"/>
</dbReference>
<reference evidence="7" key="1">
    <citation type="submission" date="2022-12" db="EMBL/GenBank/DDBJ databases">
        <title>Reference genome sequencing for broad-spectrum identification of bacterial and archaeal isolates by mass spectrometry.</title>
        <authorList>
            <person name="Sekiguchi Y."/>
            <person name="Tourlousse D.M."/>
        </authorList>
    </citation>
    <scope>NUCLEOTIDE SEQUENCE</scope>
    <source>
        <strain evidence="7">10succ1</strain>
    </source>
</reference>
<comment type="subcellular location">
    <subcellularLocation>
        <location evidence="1">Cell membrane</location>
    </subcellularLocation>
</comment>
<keyword evidence="8" id="KW-1185">Reference proteome</keyword>
<keyword evidence="4 7" id="KW-0808">Transferase</keyword>
<accession>A0A9W6GJ67</accession>
<dbReference type="GO" id="GO:0005886">
    <property type="term" value="C:plasma membrane"/>
    <property type="evidence" value="ECO:0007669"/>
    <property type="project" value="UniProtKB-SubCell"/>
</dbReference>
<evidence type="ECO:0000256" key="1">
    <source>
        <dbReference type="ARBA" id="ARBA00004236"/>
    </source>
</evidence>